<accession>A0A2A6CMN7</accession>
<dbReference type="AlphaFoldDB" id="A0A2A6CMN7"/>
<dbReference type="EnsemblMetazoa" id="PPA45664.1">
    <property type="protein sequence ID" value="PPA45664.1"/>
    <property type="gene ID" value="WBGene00284033"/>
</dbReference>
<protein>
    <submittedName>
        <fullName evidence="2">Uncharacterized protein</fullName>
    </submittedName>
</protein>
<reference evidence="3" key="1">
    <citation type="journal article" date="2008" name="Nat. Genet.">
        <title>The Pristionchus pacificus genome provides a unique perspective on nematode lifestyle and parasitism.</title>
        <authorList>
            <person name="Dieterich C."/>
            <person name="Clifton S.W."/>
            <person name="Schuster L.N."/>
            <person name="Chinwalla A."/>
            <person name="Delehaunty K."/>
            <person name="Dinkelacker I."/>
            <person name="Fulton L."/>
            <person name="Fulton R."/>
            <person name="Godfrey J."/>
            <person name="Minx P."/>
            <person name="Mitreva M."/>
            <person name="Roeseler W."/>
            <person name="Tian H."/>
            <person name="Witte H."/>
            <person name="Yang S.P."/>
            <person name="Wilson R.K."/>
            <person name="Sommer R.J."/>
        </authorList>
    </citation>
    <scope>NUCLEOTIDE SEQUENCE [LARGE SCALE GENOMIC DNA]</scope>
    <source>
        <strain evidence="3">PS312</strain>
    </source>
</reference>
<feature type="compositionally biased region" description="Basic and acidic residues" evidence="1">
    <location>
        <begin position="59"/>
        <end position="77"/>
    </location>
</feature>
<reference evidence="2" key="2">
    <citation type="submission" date="2022-06" db="UniProtKB">
        <authorList>
            <consortium name="EnsemblMetazoa"/>
        </authorList>
    </citation>
    <scope>IDENTIFICATION</scope>
    <source>
        <strain evidence="2">PS312</strain>
    </source>
</reference>
<gene>
    <name evidence="2" type="primary">WBGene00284033</name>
</gene>
<sequence length="102" mass="11419">MSRNESDLRSTLAQEFVTLAQESLLSFSSSSHSSPHRALFTLPSATLIASKGKITQFPPREREGRGRRRDEGTEVRSARDTVVTEVIPAKGIRMTDILRIYD</sequence>
<proteinExistence type="predicted"/>
<evidence type="ECO:0000313" key="3">
    <source>
        <dbReference type="Proteomes" id="UP000005239"/>
    </source>
</evidence>
<accession>A0A8R1V6C8</accession>
<keyword evidence="3" id="KW-1185">Reference proteome</keyword>
<evidence type="ECO:0000313" key="2">
    <source>
        <dbReference type="EnsemblMetazoa" id="PPA45664.1"/>
    </source>
</evidence>
<name>A0A2A6CMN7_PRIPA</name>
<evidence type="ECO:0000256" key="1">
    <source>
        <dbReference type="SAM" id="MobiDB-lite"/>
    </source>
</evidence>
<organism evidence="2 3">
    <name type="scientific">Pristionchus pacificus</name>
    <name type="common">Parasitic nematode worm</name>
    <dbReference type="NCBI Taxonomy" id="54126"/>
    <lineage>
        <taxon>Eukaryota</taxon>
        <taxon>Metazoa</taxon>
        <taxon>Ecdysozoa</taxon>
        <taxon>Nematoda</taxon>
        <taxon>Chromadorea</taxon>
        <taxon>Rhabditida</taxon>
        <taxon>Rhabditina</taxon>
        <taxon>Diplogasteromorpha</taxon>
        <taxon>Diplogasteroidea</taxon>
        <taxon>Neodiplogasteridae</taxon>
        <taxon>Pristionchus</taxon>
    </lineage>
</organism>
<dbReference type="Proteomes" id="UP000005239">
    <property type="component" value="Unassembled WGS sequence"/>
</dbReference>
<feature type="region of interest" description="Disordered" evidence="1">
    <location>
        <begin position="51"/>
        <end position="77"/>
    </location>
</feature>